<reference evidence="2 3" key="1">
    <citation type="submission" date="2013-11" db="EMBL/GenBank/DDBJ databases">
        <title>Single cell genomics of uncultured Tannerella BU063 (oral taxon 286).</title>
        <authorList>
            <person name="Beall C.J."/>
            <person name="Campbell A.G."/>
            <person name="Griffen A.L."/>
            <person name="Podar M."/>
            <person name="Leys E.J."/>
        </authorList>
    </citation>
    <scope>NUCLEOTIDE SEQUENCE [LARGE SCALE GENOMIC DNA]</scope>
    <source>
        <strain evidence="2">Cell 1/3</strain>
    </source>
</reference>
<proteinExistence type="predicted"/>
<comment type="caution">
    <text evidence="2">The sequence shown here is derived from an EMBL/GenBank/DDBJ whole genome shotgun (WGS) entry which is preliminary data.</text>
</comment>
<feature type="domain" description="DUF6383" evidence="1">
    <location>
        <begin position="1316"/>
        <end position="1390"/>
    </location>
</feature>
<gene>
    <name evidence="2" type="ORF">T230_15275</name>
</gene>
<protein>
    <recommendedName>
        <fullName evidence="1">DUF6383 domain-containing protein</fullName>
    </recommendedName>
</protein>
<dbReference type="EMBL" id="AYYE01001258">
    <property type="protein sequence ID" value="ETK05928.1"/>
    <property type="molecule type" value="Genomic_DNA"/>
</dbReference>
<dbReference type="PATRIC" id="fig|1411022.3.peg.2069"/>
<evidence type="ECO:0000313" key="3">
    <source>
        <dbReference type="Proteomes" id="UP000034982"/>
    </source>
</evidence>
<dbReference type="InterPro" id="IPR045963">
    <property type="entry name" value="DUF6383"/>
</dbReference>
<name>W2CFV6_9BACT</name>
<dbReference type="Pfam" id="PF19910">
    <property type="entry name" value="DUF6383"/>
    <property type="match status" value="1"/>
</dbReference>
<organism evidence="2 3">
    <name type="scientific">Tannerella sp. oral taxon BU063 isolate Cell 1/3</name>
    <dbReference type="NCBI Taxonomy" id="1411022"/>
    <lineage>
        <taxon>Bacteria</taxon>
        <taxon>Pseudomonadati</taxon>
        <taxon>Bacteroidota</taxon>
        <taxon>Bacteroidia</taxon>
        <taxon>Bacteroidales</taxon>
        <taxon>Tannerellaceae</taxon>
        <taxon>Tannerella</taxon>
    </lineage>
</organism>
<evidence type="ECO:0000313" key="2">
    <source>
        <dbReference type="EMBL" id="ETK05928.1"/>
    </source>
</evidence>
<dbReference type="Proteomes" id="UP000034982">
    <property type="component" value="Unassembled WGS sequence"/>
</dbReference>
<sequence length="1391" mass="154732">MNKKIFTLLAGILLLGLFGAPSKAQTFLRRQALRVGAPVQKLKAGSNPGYYYLAIDSIIGLGSNAPRQLLDDTIHNTPAGIRESKKALVMFMGKPKNGRFKLFVDTINVVKKNASGYALKSRWRNEFSSASPTPNTEVSASALWCVNVTDYNQGQNPTFDFTNKQHKTLLEVDIFNREMWKADSSMKHVGASKNWKTSPADTNAYLVPGGLFDWEFSETYATVVNQTRPLVSYLDDTHDTVAVLCLPRDTTAGGGSIALDSIVTVKIASAADVHNRKVDGMLLFSLREAAPFALDAMDYNTMFGTANSGHKSLTFSPNSTSGLNPFTAGLQAEHLDSSNHRAARVDITLLTSNAVVAKAWSSASVADSGKNIVAFPDSILDHMGYLYLKSGSSKYLYADTFYHVGNRGGDQFLKFNLGEKLWTGGLHPHGGSGGSAGKDTTYYADSVMYGQHVWRMVYYPSGDSIYINPFQAAYKPTYDPVVWNNGADSVLATGWKTQLRYTFAAIPDTSVMRVQYQSTPGPHYWFDESSLTNLQNTSNVLKNDTDYLKTARLRDGFMAHTSNKRGEDAPLPYKYRHRLYVSIQSLNAGRVATLHSNHSGNLPAGDHSINTHINFAKVYNPCTAAASDHVSIPADLYLIRNTDGQYLHVPLYSAHDSAVWTDLEEFVHPEELPSFQWIVEKRYKNADENAPSPINIINREFGHKIAGGKYGLAFVNVQLKKDMKHFSFRTDRWRWNEEKMVNERTTTFDAAKSNMREKNGATFISLPKKYKNDPLLGYQWINPDTSIVNLYAFNYATGLGNDFYISTHKDFDMNAYPRTDTFLFAAKKSDFDVAYFRMDTIGAENGKLNEYGYKADNSQVTDLVTLKRQAYRLNYENPFKYCLGTLSVSNAAEHFYSLSSRLTAPLTHILGKPVFYLRDVYMENDGVKDFALVQVMDTVAMQSADSTQLKAYMTQTLGSQITDLVMRNLRIAGKFNPGLFVLAVDDATSKLKFDYRGNSATRVSTFRLKKDEDPIYRRFNTELEGKVGDDSPRTMKFFTTNSKPTGGDYLFENTGALQKSYYRGKRYLGLVSSVSNPKAQTSIFVDTAYVNRGTGYIKPQYMLMIHPSGEGDTVGCDDNGERTIRLSGYRRGMYLINATDSAAKERAAGIVDERNPYLWDTKWDRFVFTDAIHANDALYIIGDIDLKKMKSLYTPLDYKGNVTRLDLAKLDAVSDTARDAREKGKIRKINLGNNYHKDCVFSFRLVERGSPQKDFLIESETAYRGEPITDRNPIFAPCVGGWVKIQNGVPVISRSDEEKRIPEGELFNVEMTSEDPVSNVVVPATTGVKVVAENGSVTVLNASGKRVVISNVLGQTVANTVLTSDRATVSAPKGVVLVAVEGEPVVKALVK</sequence>
<accession>W2CFV6</accession>
<evidence type="ECO:0000259" key="1">
    <source>
        <dbReference type="Pfam" id="PF19910"/>
    </source>
</evidence>